<name>A0A0B5BDY8_9BACT</name>
<evidence type="ECO:0000313" key="1">
    <source>
        <dbReference type="EMBL" id="AJE03334.1"/>
    </source>
</evidence>
<dbReference type="KEGG" id="gpi:GPICK_08180"/>
<evidence type="ECO:0000313" key="2">
    <source>
        <dbReference type="Proteomes" id="UP000057609"/>
    </source>
</evidence>
<dbReference type="HOGENOM" id="CLU_2649311_0_0_7"/>
<accession>A0A0B5BDY8</accession>
<dbReference type="AlphaFoldDB" id="A0A0B5BDY8"/>
<organism evidence="1 2">
    <name type="scientific">Geobacter pickeringii</name>
    <dbReference type="NCBI Taxonomy" id="345632"/>
    <lineage>
        <taxon>Bacteria</taxon>
        <taxon>Pseudomonadati</taxon>
        <taxon>Thermodesulfobacteriota</taxon>
        <taxon>Desulfuromonadia</taxon>
        <taxon>Geobacterales</taxon>
        <taxon>Geobacteraceae</taxon>
        <taxon>Geobacter</taxon>
    </lineage>
</organism>
<gene>
    <name evidence="1" type="ORF">GPICK_08180</name>
</gene>
<dbReference type="STRING" id="345632.GPICK_08180"/>
<dbReference type="EMBL" id="CP009788">
    <property type="protein sequence ID" value="AJE03334.1"/>
    <property type="molecule type" value="Genomic_DNA"/>
</dbReference>
<keyword evidence="2" id="KW-1185">Reference proteome</keyword>
<reference evidence="1 2" key="1">
    <citation type="journal article" date="2015" name="Genome Announc.">
        <title>Complete Genome of Geobacter pickeringii G13T, a Metal-Reducing Isolate from Sedimentary Kaolin Deposits.</title>
        <authorList>
            <person name="Badalamenti J.P."/>
            <person name="Bond D.R."/>
        </authorList>
    </citation>
    <scope>NUCLEOTIDE SEQUENCE [LARGE SCALE GENOMIC DNA]</scope>
    <source>
        <strain evidence="1 2">G13</strain>
    </source>
</reference>
<dbReference type="Proteomes" id="UP000057609">
    <property type="component" value="Chromosome"/>
</dbReference>
<protein>
    <submittedName>
        <fullName evidence="1">Uncharacterized protein</fullName>
    </submittedName>
</protein>
<sequence>MERPDTLAEMENEVFVMVNETLAEMKRDHCDLFKSDQGLARRLFRALLVHRLNGDCESEKPRHLRLVKTPHCITWG</sequence>
<proteinExistence type="predicted"/>